<sequence>MSLIILARRTCCTTTPHVKDSKLHSEIDQLTIFSYIANPDAEYFRAVAATAPYHTVPALRDATWKHIAVHSSLSVKIPVCCIYGPTIVRLLYLSNDCFRFSQGNFRVFNWNFICIITV</sequence>
<evidence type="ECO:0000313" key="2">
    <source>
        <dbReference type="Proteomes" id="UP000799770"/>
    </source>
</evidence>
<gene>
    <name evidence="1" type="ORF">BDV96DRAFT_147677</name>
</gene>
<dbReference type="EMBL" id="ML977329">
    <property type="protein sequence ID" value="KAF2112959.1"/>
    <property type="molecule type" value="Genomic_DNA"/>
</dbReference>
<accession>A0A6A5Z0J3</accession>
<proteinExistence type="predicted"/>
<dbReference type="AlphaFoldDB" id="A0A6A5Z0J3"/>
<protein>
    <submittedName>
        <fullName evidence="1">Uncharacterized protein</fullName>
    </submittedName>
</protein>
<keyword evidence="2" id="KW-1185">Reference proteome</keyword>
<evidence type="ECO:0000313" key="1">
    <source>
        <dbReference type="EMBL" id="KAF2112959.1"/>
    </source>
</evidence>
<reference evidence="1" key="1">
    <citation type="journal article" date="2020" name="Stud. Mycol.">
        <title>101 Dothideomycetes genomes: a test case for predicting lifestyles and emergence of pathogens.</title>
        <authorList>
            <person name="Haridas S."/>
            <person name="Albert R."/>
            <person name="Binder M."/>
            <person name="Bloem J."/>
            <person name="Labutti K."/>
            <person name="Salamov A."/>
            <person name="Andreopoulos B."/>
            <person name="Baker S."/>
            <person name="Barry K."/>
            <person name="Bills G."/>
            <person name="Bluhm B."/>
            <person name="Cannon C."/>
            <person name="Castanera R."/>
            <person name="Culley D."/>
            <person name="Daum C."/>
            <person name="Ezra D."/>
            <person name="Gonzalez J."/>
            <person name="Henrissat B."/>
            <person name="Kuo A."/>
            <person name="Liang C."/>
            <person name="Lipzen A."/>
            <person name="Lutzoni F."/>
            <person name="Magnuson J."/>
            <person name="Mondo S."/>
            <person name="Nolan M."/>
            <person name="Ohm R."/>
            <person name="Pangilinan J."/>
            <person name="Park H.-J."/>
            <person name="Ramirez L."/>
            <person name="Alfaro M."/>
            <person name="Sun H."/>
            <person name="Tritt A."/>
            <person name="Yoshinaga Y."/>
            <person name="Zwiers L.-H."/>
            <person name="Turgeon B."/>
            <person name="Goodwin S."/>
            <person name="Spatafora J."/>
            <person name="Crous P."/>
            <person name="Grigoriev I."/>
        </authorList>
    </citation>
    <scope>NUCLEOTIDE SEQUENCE</scope>
    <source>
        <strain evidence="1">CBS 627.86</strain>
    </source>
</reference>
<organism evidence="1 2">
    <name type="scientific">Lophiotrema nucula</name>
    <dbReference type="NCBI Taxonomy" id="690887"/>
    <lineage>
        <taxon>Eukaryota</taxon>
        <taxon>Fungi</taxon>
        <taxon>Dikarya</taxon>
        <taxon>Ascomycota</taxon>
        <taxon>Pezizomycotina</taxon>
        <taxon>Dothideomycetes</taxon>
        <taxon>Pleosporomycetidae</taxon>
        <taxon>Pleosporales</taxon>
        <taxon>Lophiotremataceae</taxon>
        <taxon>Lophiotrema</taxon>
    </lineage>
</organism>
<dbReference type="Proteomes" id="UP000799770">
    <property type="component" value="Unassembled WGS sequence"/>
</dbReference>
<name>A0A6A5Z0J3_9PLEO</name>